<proteinExistence type="predicted"/>
<evidence type="ECO:0000313" key="2">
    <source>
        <dbReference type="Proteomes" id="UP000594263"/>
    </source>
</evidence>
<keyword evidence="2" id="KW-1185">Reference proteome</keyword>
<sequence>MKIIAVCLSSLFDNTCKRSPSLKRRQVELCKGLQNNDYDVEHWVQMRFLDCNQG</sequence>
<protein>
    <submittedName>
        <fullName evidence="1">Uncharacterized protein</fullName>
    </submittedName>
</protein>
<accession>A0A7N0V9L4</accession>
<dbReference type="Gramene" id="Kaladp0353s0003.1.v1.1">
    <property type="protein sequence ID" value="Kaladp0353s0003.1.v1.1"/>
    <property type="gene ID" value="Kaladp0353s0003.v1.1"/>
</dbReference>
<name>A0A7N0V9L4_KALFE</name>
<reference evidence="1" key="1">
    <citation type="submission" date="2021-01" db="UniProtKB">
        <authorList>
            <consortium name="EnsemblPlants"/>
        </authorList>
    </citation>
    <scope>IDENTIFICATION</scope>
</reference>
<dbReference type="EnsemblPlants" id="Kaladp0353s0003.1.v1.1">
    <property type="protein sequence ID" value="Kaladp0353s0003.1.v1.1"/>
    <property type="gene ID" value="Kaladp0353s0003.v1.1"/>
</dbReference>
<dbReference type="Proteomes" id="UP000594263">
    <property type="component" value="Unplaced"/>
</dbReference>
<dbReference type="AlphaFoldDB" id="A0A7N0V9L4"/>
<organism evidence="1 2">
    <name type="scientific">Kalanchoe fedtschenkoi</name>
    <name type="common">Lavender scallops</name>
    <name type="synonym">South American air plant</name>
    <dbReference type="NCBI Taxonomy" id="63787"/>
    <lineage>
        <taxon>Eukaryota</taxon>
        <taxon>Viridiplantae</taxon>
        <taxon>Streptophyta</taxon>
        <taxon>Embryophyta</taxon>
        <taxon>Tracheophyta</taxon>
        <taxon>Spermatophyta</taxon>
        <taxon>Magnoliopsida</taxon>
        <taxon>eudicotyledons</taxon>
        <taxon>Gunneridae</taxon>
        <taxon>Pentapetalae</taxon>
        <taxon>Saxifragales</taxon>
        <taxon>Crassulaceae</taxon>
        <taxon>Kalanchoe</taxon>
    </lineage>
</organism>
<evidence type="ECO:0000313" key="1">
    <source>
        <dbReference type="EnsemblPlants" id="Kaladp0353s0003.1.v1.1"/>
    </source>
</evidence>